<keyword evidence="3" id="KW-1185">Reference proteome</keyword>
<dbReference type="AlphaFoldDB" id="A0A327QK36"/>
<keyword evidence="1" id="KW-1133">Transmembrane helix</keyword>
<reference evidence="2 3" key="1">
    <citation type="submission" date="2018-06" db="EMBL/GenBank/DDBJ databases">
        <title>Genomic Encyclopedia of Archaeal and Bacterial Type Strains, Phase II (KMG-II): from individual species to whole genera.</title>
        <authorList>
            <person name="Goeker M."/>
        </authorList>
    </citation>
    <scope>NUCLEOTIDE SEQUENCE [LARGE SCALE GENOMIC DNA]</scope>
    <source>
        <strain evidence="2 3">DSM 23857</strain>
    </source>
</reference>
<accession>A0A327QK36</accession>
<keyword evidence="1" id="KW-0812">Transmembrane</keyword>
<dbReference type="RefSeq" id="WP_111598370.1">
    <property type="nucleotide sequence ID" value="NZ_QLLL01000005.1"/>
</dbReference>
<sequence>MPAIERKAEGPEVARLINMIGVWPSLALLVIPFIGKMVGETYYYLLAALTGLPWCLLWVTWYYEGSVKLSFNREPANIIRVILCASFVLFTTGMVIFNGFMFDGMLYISAALAILLTLLSLWVGHLFLLPQRRLLIQSILFFTCYFLYATGAIPILRCIFF</sequence>
<evidence type="ECO:0000313" key="2">
    <source>
        <dbReference type="EMBL" id="RAJ04054.1"/>
    </source>
</evidence>
<organism evidence="2 3">
    <name type="scientific">Chitinophaga skermanii</name>
    <dbReference type="NCBI Taxonomy" id="331697"/>
    <lineage>
        <taxon>Bacteria</taxon>
        <taxon>Pseudomonadati</taxon>
        <taxon>Bacteroidota</taxon>
        <taxon>Chitinophagia</taxon>
        <taxon>Chitinophagales</taxon>
        <taxon>Chitinophagaceae</taxon>
        <taxon>Chitinophaga</taxon>
    </lineage>
</organism>
<evidence type="ECO:0000256" key="1">
    <source>
        <dbReference type="SAM" id="Phobius"/>
    </source>
</evidence>
<dbReference type="EMBL" id="QLLL01000005">
    <property type="protein sequence ID" value="RAJ04054.1"/>
    <property type="molecule type" value="Genomic_DNA"/>
</dbReference>
<comment type="caution">
    <text evidence="2">The sequence shown here is derived from an EMBL/GenBank/DDBJ whole genome shotgun (WGS) entry which is preliminary data.</text>
</comment>
<gene>
    <name evidence="2" type="ORF">LX64_02931</name>
</gene>
<feature type="transmembrane region" description="Helical" evidence="1">
    <location>
        <begin position="16"/>
        <end position="35"/>
    </location>
</feature>
<feature type="transmembrane region" description="Helical" evidence="1">
    <location>
        <begin position="104"/>
        <end position="128"/>
    </location>
</feature>
<keyword evidence="1" id="KW-0472">Membrane</keyword>
<feature type="transmembrane region" description="Helical" evidence="1">
    <location>
        <begin position="42"/>
        <end position="63"/>
    </location>
</feature>
<dbReference type="Proteomes" id="UP000249547">
    <property type="component" value="Unassembled WGS sequence"/>
</dbReference>
<feature type="transmembrane region" description="Helical" evidence="1">
    <location>
        <begin position="134"/>
        <end position="156"/>
    </location>
</feature>
<protein>
    <submittedName>
        <fullName evidence="2">Uncharacterized protein</fullName>
    </submittedName>
</protein>
<evidence type="ECO:0000313" key="3">
    <source>
        <dbReference type="Proteomes" id="UP000249547"/>
    </source>
</evidence>
<feature type="transmembrane region" description="Helical" evidence="1">
    <location>
        <begin position="78"/>
        <end position="97"/>
    </location>
</feature>
<proteinExistence type="predicted"/>
<name>A0A327QK36_9BACT</name>